<accession>A0A8H5SRF2</accession>
<reference evidence="1 2" key="2">
    <citation type="submission" date="2020-05" db="EMBL/GenBank/DDBJ databases">
        <title>Identification and distribution of gene clusters putatively required for synthesis of sphingolipid metabolism inhibitors in phylogenetically diverse species of the filamentous fungus Fusarium.</title>
        <authorList>
            <person name="Kim H.-S."/>
            <person name="Busman M."/>
            <person name="Brown D.W."/>
            <person name="Divon H."/>
            <person name="Uhlig S."/>
            <person name="Proctor R.H."/>
        </authorList>
    </citation>
    <scope>NUCLEOTIDE SEQUENCE [LARGE SCALE GENOMIC DNA]</scope>
    <source>
        <strain evidence="1 2">NRRL 25331</strain>
    </source>
</reference>
<comment type="caution">
    <text evidence="1">The sequence shown here is derived from an EMBL/GenBank/DDBJ whole genome shotgun (WGS) entry which is preliminary data.</text>
</comment>
<dbReference type="EMBL" id="JAAQPE010000756">
    <property type="protein sequence ID" value="KAF5656397.1"/>
    <property type="molecule type" value="Genomic_DNA"/>
</dbReference>
<evidence type="ECO:0000313" key="1">
    <source>
        <dbReference type="EMBL" id="KAF5656397.1"/>
    </source>
</evidence>
<evidence type="ECO:0000313" key="2">
    <source>
        <dbReference type="Proteomes" id="UP000572754"/>
    </source>
</evidence>
<protein>
    <submittedName>
        <fullName evidence="1">Uncharacterized protein</fullName>
    </submittedName>
</protein>
<keyword evidence="2" id="KW-1185">Reference proteome</keyword>
<dbReference type="AlphaFoldDB" id="A0A8H5SRF2"/>
<feature type="non-terminal residue" evidence="1">
    <location>
        <position position="298"/>
    </location>
</feature>
<reference evidence="2" key="1">
    <citation type="journal article" date="2020" name="BMC Genomics">
        <title>Correction to: Identification and distribution of gene clusters required for synthesis of sphingolipid metabolism inhibitors in diverse species of the filamentous fungus Fusarium.</title>
        <authorList>
            <person name="Kim H.S."/>
            <person name="Lohmar J.M."/>
            <person name="Busman M."/>
            <person name="Brown D.W."/>
            <person name="Naumann T.A."/>
            <person name="Divon H.H."/>
            <person name="Lysoe E."/>
            <person name="Uhlig S."/>
            <person name="Proctor R.H."/>
        </authorList>
    </citation>
    <scope>NUCLEOTIDE SEQUENCE [LARGE SCALE GENOMIC DNA]</scope>
    <source>
        <strain evidence="2">NRRL 25331</strain>
    </source>
</reference>
<dbReference type="Proteomes" id="UP000572754">
    <property type="component" value="Unassembled WGS sequence"/>
</dbReference>
<sequence length="298" mass="33016">MTILGKRATLVADVVETHVKFKGTIESFKLGGFEIRGARATDPSIDLEISRTVQKILIDGKITFQKDVWIVVIVDIDTNEGKLSFYFDLKVSDKLRVTITASLEGPAPNAISEGAAGNAKLINGVLGGTLAGKEFNINGEMNQDMRRYLKELANKILVESGHINHQTQLLTNLVNTSAAYETAKDVFEREKASLSENIENQTRTIDAEMAAVRVELDDAKSQYDQNTAVVEQTKRDLQSCFNTKIRDTVKDETGKDLEAARVAEQPKVALHESRMLWKMLSFAEATARQAKNKKDVAK</sequence>
<organism evidence="1 2">
    <name type="scientific">Fusarium circinatum</name>
    <name type="common">Pitch canker fungus</name>
    <name type="synonym">Gibberella circinata</name>
    <dbReference type="NCBI Taxonomy" id="48490"/>
    <lineage>
        <taxon>Eukaryota</taxon>
        <taxon>Fungi</taxon>
        <taxon>Dikarya</taxon>
        <taxon>Ascomycota</taxon>
        <taxon>Pezizomycotina</taxon>
        <taxon>Sordariomycetes</taxon>
        <taxon>Hypocreomycetidae</taxon>
        <taxon>Hypocreales</taxon>
        <taxon>Nectriaceae</taxon>
        <taxon>Fusarium</taxon>
        <taxon>Fusarium fujikuroi species complex</taxon>
    </lineage>
</organism>
<name>A0A8H5SRF2_FUSCI</name>
<gene>
    <name evidence="1" type="ORF">FCIRC_13673</name>
</gene>
<proteinExistence type="predicted"/>